<dbReference type="PANTHER" id="PTHR47642:SF5">
    <property type="entry name" value="ATP-DEPENDENT DNA HELICASE"/>
    <property type="match status" value="1"/>
</dbReference>
<dbReference type="GO" id="GO:0006310">
    <property type="term" value="P:DNA recombination"/>
    <property type="evidence" value="ECO:0007669"/>
    <property type="project" value="UniProtKB-KW"/>
</dbReference>
<dbReference type="EC" id="5.6.2.3" evidence="1"/>
<dbReference type="AlphaFoldDB" id="A0A443QC25"/>
<comment type="cofactor">
    <cofactor evidence="1">
        <name>Mg(2+)</name>
        <dbReference type="ChEBI" id="CHEBI:18420"/>
    </cofactor>
</comment>
<feature type="compositionally biased region" description="Basic and acidic residues" evidence="2">
    <location>
        <begin position="279"/>
        <end position="293"/>
    </location>
</feature>
<dbReference type="Gene3D" id="3.40.50.300">
    <property type="entry name" value="P-loop containing nucleotide triphosphate hydrolases"/>
    <property type="match status" value="2"/>
</dbReference>
<organism evidence="4 5">
    <name type="scientific">Dinothrombium tinctorium</name>
    <dbReference type="NCBI Taxonomy" id="1965070"/>
    <lineage>
        <taxon>Eukaryota</taxon>
        <taxon>Metazoa</taxon>
        <taxon>Ecdysozoa</taxon>
        <taxon>Arthropoda</taxon>
        <taxon>Chelicerata</taxon>
        <taxon>Arachnida</taxon>
        <taxon>Acari</taxon>
        <taxon>Acariformes</taxon>
        <taxon>Trombidiformes</taxon>
        <taxon>Prostigmata</taxon>
        <taxon>Anystina</taxon>
        <taxon>Parasitengona</taxon>
        <taxon>Trombidioidea</taxon>
        <taxon>Trombidiidae</taxon>
        <taxon>Dinothrombium</taxon>
    </lineage>
</organism>
<feature type="region of interest" description="Disordered" evidence="2">
    <location>
        <begin position="279"/>
        <end position="302"/>
    </location>
</feature>
<dbReference type="Pfam" id="PF05970">
    <property type="entry name" value="PIF1"/>
    <property type="match status" value="1"/>
</dbReference>
<keyword evidence="1" id="KW-0227">DNA damage</keyword>
<dbReference type="InterPro" id="IPR051055">
    <property type="entry name" value="PIF1_helicase"/>
</dbReference>
<dbReference type="SUPFAM" id="SSF52540">
    <property type="entry name" value="P-loop containing nucleoside triphosphate hydrolases"/>
    <property type="match status" value="2"/>
</dbReference>
<evidence type="ECO:0000256" key="1">
    <source>
        <dbReference type="RuleBase" id="RU363044"/>
    </source>
</evidence>
<comment type="similarity">
    <text evidence="1">Belongs to the helicase family.</text>
</comment>
<keyword evidence="1" id="KW-0378">Hydrolase</keyword>
<keyword evidence="1" id="KW-0234">DNA repair</keyword>
<evidence type="ECO:0000313" key="5">
    <source>
        <dbReference type="Proteomes" id="UP000285301"/>
    </source>
</evidence>
<gene>
    <name evidence="4" type="ORF">B4U79_16845</name>
</gene>
<dbReference type="InterPro" id="IPR027417">
    <property type="entry name" value="P-loop_NTPase"/>
</dbReference>
<comment type="caution">
    <text evidence="4">The sequence shown here is derived from an EMBL/GenBank/DDBJ whole genome shotgun (WGS) entry which is preliminary data.</text>
</comment>
<feature type="region of interest" description="Disordered" evidence="2">
    <location>
        <begin position="350"/>
        <end position="384"/>
    </location>
</feature>
<dbReference type="STRING" id="1965070.A0A443QC25"/>
<protein>
    <recommendedName>
        <fullName evidence="1">ATP-dependent DNA helicase</fullName>
        <ecNumber evidence="1">5.6.2.3</ecNumber>
    </recommendedName>
</protein>
<dbReference type="OrthoDB" id="7552205at2759"/>
<dbReference type="PANTHER" id="PTHR47642">
    <property type="entry name" value="ATP-DEPENDENT DNA HELICASE"/>
    <property type="match status" value="1"/>
</dbReference>
<comment type="catalytic activity">
    <reaction evidence="1">
        <text>ATP + H2O = ADP + phosphate + H(+)</text>
        <dbReference type="Rhea" id="RHEA:13065"/>
        <dbReference type="ChEBI" id="CHEBI:15377"/>
        <dbReference type="ChEBI" id="CHEBI:15378"/>
        <dbReference type="ChEBI" id="CHEBI:30616"/>
        <dbReference type="ChEBI" id="CHEBI:43474"/>
        <dbReference type="ChEBI" id="CHEBI:456216"/>
        <dbReference type="EC" id="5.6.2.3"/>
    </reaction>
</comment>
<feature type="domain" description="DNA helicase Pif1-like DEAD-box helicase" evidence="3">
    <location>
        <begin position="894"/>
        <end position="1046"/>
    </location>
</feature>
<dbReference type="CDD" id="cd22744">
    <property type="entry name" value="OTU"/>
    <property type="match status" value="1"/>
</dbReference>
<dbReference type="GO" id="GO:0006281">
    <property type="term" value="P:DNA repair"/>
    <property type="evidence" value="ECO:0007669"/>
    <property type="project" value="UniProtKB-KW"/>
</dbReference>
<keyword evidence="1" id="KW-0233">DNA recombination</keyword>
<name>A0A443QC25_9ACAR</name>
<evidence type="ECO:0000256" key="2">
    <source>
        <dbReference type="SAM" id="MobiDB-lite"/>
    </source>
</evidence>
<evidence type="ECO:0000259" key="3">
    <source>
        <dbReference type="Pfam" id="PF05970"/>
    </source>
</evidence>
<dbReference type="GO" id="GO:0043139">
    <property type="term" value="F:5'-3' DNA helicase activity"/>
    <property type="evidence" value="ECO:0007669"/>
    <property type="project" value="UniProtKB-EC"/>
</dbReference>
<dbReference type="GO" id="GO:0016887">
    <property type="term" value="F:ATP hydrolysis activity"/>
    <property type="evidence" value="ECO:0007669"/>
    <property type="project" value="RHEA"/>
</dbReference>
<keyword evidence="5" id="KW-1185">Reference proteome</keyword>
<dbReference type="Proteomes" id="UP000285301">
    <property type="component" value="Unassembled WGS sequence"/>
</dbReference>
<dbReference type="GO" id="GO:0005524">
    <property type="term" value="F:ATP binding"/>
    <property type="evidence" value="ECO:0007669"/>
    <property type="project" value="UniProtKB-KW"/>
</dbReference>
<feature type="non-terminal residue" evidence="4">
    <location>
        <position position="1221"/>
    </location>
</feature>
<dbReference type="InterPro" id="IPR010285">
    <property type="entry name" value="DNA_helicase_pif1-like_DEAD"/>
</dbReference>
<evidence type="ECO:0000313" key="4">
    <source>
        <dbReference type="EMBL" id="RWS00579.1"/>
    </source>
</evidence>
<sequence>MLNKIPGSNTVILTPRIASREEYNTKVLGMLEEYESFTYHANDTDGIGNPISKKRAEKYCRQTNCQFPSEITLKLNGRVMLIKNYNIKDGWVNGTIAHVTGLRQDMVCIKDVHGDQKEIWIKKLKTSISIPGKVDQYFRTQIPLQHAYAITIHKAQGLTLGRVVMDLSDIWESGQAYVALSRVKKFDQIEIISYDKEKIYLHPYCKQLLNWIDAVNYLNPKRRTDNPPPPEMKQFYGELVEEFIRPLPRKTKTHVTLPTIKPAQTVSLEKEMNVIKKEHQIKTDESPSQKGSEESQSSDDEIEMEKLIIEGICEELLYTGEFVEQLKEQVLELVPKIILDRLDEETIKKYQGKEEIESDTESTSKSGSENSESEIEGEEKMEAEKSLDVQAEEYTYDIYEPSEAENLRYDITNVYQTPVEISNLIINRSLSKKSSDFEKLEATCLKHIIKIQNILKQFNTPSSFERAFFEQYARTQDFTVLTNIIYRVLYCKIVFTYNQITNFHHENSIEKYLYHYHHLLRDSFHVYAVAAQGDCFYNSISTLLFGNQEFVHIIRMSIVTTYVRRRRLLSRMNYVYESPWEFIRLCVSHHEWANEQMINVITIATGRPYHNYVVQRNNAPVPMSEDAMSLRRLSNEDSLNVLNGVDQSCSHKIIYLPTDPQHSYNLLKQRRKLAQLPKDSKDVFLNSKLDNYMTRPSELEDVCYHDFYEQYLYSYNVKREDGIKDTENPKRVIAPRKQYAIVRWHMLKMTDDIQRYCEQQLILYVPFRKSSDIFTYSSAEEKNFLQECLLRSEHDERFKFGDKFVMSEHFLDQARFKGFNAEQILDLAKTLVEQGFYDEDNLKSYMMCLDFDLDQDIKENAFAYEEVGELDMEEQLYAFSPMKLDQVEAITKKFTAHQGQTYREIMQEIRDENKQCLSFITGGAGVGKTYLVRAIVAALKHEQIPHAVVATTGIASKIAQGTTIHSFFKLDMNLQCRLDFSTIEAEMIRSLKVLIIDEVSMMSATLLRVINSIMQSVNDNPEKWSEPFGGRNVILVGDPAQLPVVEGFGIWNNNEFLRFKVYSLGIVIRQSDPNFIKILNEVRRGIISEECEKYLKSRIINDVEEMLNKIPGSNTVILTPRIASREEYNTKVLGMLEEYESFTYHANDTDGIGNPISKKRAEKYCRQTNCQFPSEITLKLNGRVMLIKNYNIKDGWVNGTIAHVTGLRQDMVCIKDVHGDQ</sequence>
<keyword evidence="1" id="KW-0347">Helicase</keyword>
<feature type="compositionally biased region" description="Low complexity" evidence="2">
    <location>
        <begin position="361"/>
        <end position="370"/>
    </location>
</feature>
<accession>A0A443QC25</accession>
<keyword evidence="1" id="KW-0067">ATP-binding</keyword>
<keyword evidence="1" id="KW-0547">Nucleotide-binding</keyword>
<proteinExistence type="inferred from homology"/>
<reference evidence="4 5" key="1">
    <citation type="journal article" date="2018" name="Gigascience">
        <title>Genomes of trombidid mites reveal novel predicted allergens and laterally-transferred genes associated with secondary metabolism.</title>
        <authorList>
            <person name="Dong X."/>
            <person name="Chaisiri K."/>
            <person name="Xia D."/>
            <person name="Armstrong S.D."/>
            <person name="Fang Y."/>
            <person name="Donnelly M.J."/>
            <person name="Kadowaki T."/>
            <person name="McGarry J.W."/>
            <person name="Darby A.C."/>
            <person name="Makepeace B.L."/>
        </authorList>
    </citation>
    <scope>NUCLEOTIDE SEQUENCE [LARGE SCALE GENOMIC DNA]</scope>
    <source>
        <strain evidence="4">UoL-WK</strain>
    </source>
</reference>
<dbReference type="Gene3D" id="3.90.70.80">
    <property type="match status" value="1"/>
</dbReference>
<dbReference type="CDD" id="cd18809">
    <property type="entry name" value="SF1_C_RecD"/>
    <property type="match status" value="1"/>
</dbReference>
<dbReference type="EMBL" id="NCKU01011035">
    <property type="protein sequence ID" value="RWS00579.1"/>
    <property type="molecule type" value="Genomic_DNA"/>
</dbReference>
<dbReference type="GO" id="GO:0000723">
    <property type="term" value="P:telomere maintenance"/>
    <property type="evidence" value="ECO:0007669"/>
    <property type="project" value="InterPro"/>
</dbReference>